<gene>
    <name evidence="2" type="ORF">QWZ16_22040</name>
</gene>
<dbReference type="Pfam" id="PF09476">
    <property type="entry name" value="Pilus_CpaD"/>
    <property type="match status" value="1"/>
</dbReference>
<dbReference type="RefSeq" id="WP_076588447.1">
    <property type="nucleotide sequence ID" value="NZ_JABEYA020000003.1"/>
</dbReference>
<dbReference type="Proteomes" id="UP001238540">
    <property type="component" value="Unassembled WGS sequence"/>
</dbReference>
<accession>A0ABT8C1P3</accession>
<protein>
    <submittedName>
        <fullName evidence="2">CpaD family pilus assembly lipoprotein</fullName>
    </submittedName>
</protein>
<reference evidence="3" key="1">
    <citation type="journal article" date="2019" name="Int. J. Syst. Evol. Microbiol.">
        <title>The Global Catalogue of Microorganisms (GCM) 10K type strain sequencing project: providing services to taxonomists for standard genome sequencing and annotation.</title>
        <authorList>
            <consortium name="The Broad Institute Genomics Platform"/>
            <consortium name="The Broad Institute Genome Sequencing Center for Infectious Disease"/>
            <person name="Wu L."/>
            <person name="Ma J."/>
        </authorList>
    </citation>
    <scope>NUCLEOTIDE SEQUENCE [LARGE SCALE GENOMIC DNA]</scope>
    <source>
        <strain evidence="3">CECT 7398</strain>
    </source>
</reference>
<name>A0ABT8C1P3_9VIBR</name>
<sequence length="208" mass="21655">MKLTPCILLLSVALGGCASESLHRQPAIDVVSVSNTLTLTVENNQLSSSQQQDIEAFISQRGQPYGLRIKLLSYSDKGAAQVATIKRGLVTQGVAQHQMVSERTKQLGSGDIQIIVESFRAKVNACHTGKLAPVVLNQYKSHPSYGCTNAAALAQMVANPKDLIVGEPLGPTNGAKAVAAVEAYVAPATANNISQNSGSALSEASGGN</sequence>
<feature type="chain" id="PRO_5045211299" evidence="1">
    <location>
        <begin position="19"/>
        <end position="208"/>
    </location>
</feature>
<comment type="caution">
    <text evidence="2">The sequence shown here is derived from an EMBL/GenBank/DDBJ whole genome shotgun (WGS) entry which is preliminary data.</text>
</comment>
<evidence type="ECO:0000256" key="1">
    <source>
        <dbReference type="SAM" id="SignalP"/>
    </source>
</evidence>
<organism evidence="2 3">
    <name type="scientific">Vibrio ostreicida</name>
    <dbReference type="NCBI Taxonomy" id="526588"/>
    <lineage>
        <taxon>Bacteria</taxon>
        <taxon>Pseudomonadati</taxon>
        <taxon>Pseudomonadota</taxon>
        <taxon>Gammaproteobacteria</taxon>
        <taxon>Vibrionales</taxon>
        <taxon>Vibrionaceae</taxon>
        <taxon>Vibrio</taxon>
    </lineage>
</organism>
<keyword evidence="1" id="KW-0732">Signal</keyword>
<dbReference type="InterPro" id="IPR019027">
    <property type="entry name" value="Pilus_biogenesis_CpaD-related"/>
</dbReference>
<feature type="signal peptide" evidence="1">
    <location>
        <begin position="1"/>
        <end position="18"/>
    </location>
</feature>
<evidence type="ECO:0000313" key="3">
    <source>
        <dbReference type="Proteomes" id="UP001238540"/>
    </source>
</evidence>
<keyword evidence="2" id="KW-0449">Lipoprotein</keyword>
<dbReference type="EMBL" id="JAUFQC010000027">
    <property type="protein sequence ID" value="MDN3612280.1"/>
    <property type="molecule type" value="Genomic_DNA"/>
</dbReference>
<keyword evidence="3" id="KW-1185">Reference proteome</keyword>
<evidence type="ECO:0000313" key="2">
    <source>
        <dbReference type="EMBL" id="MDN3612280.1"/>
    </source>
</evidence>
<proteinExistence type="predicted"/>